<sequence>MQPMDRRFQQEVERLYRLTVYGRWCVVCVLWLTVGALSLWGLRYPISLLLDYFTWPAVRYGLAFNRLPAIGLATCVGFTVAVLLWQSHNELFGLSQGDRQRLEQQVQRIRLQGVSHPLWKFVCHHQSVS</sequence>
<accession>A0A2T1EB81</accession>
<dbReference type="Proteomes" id="UP000239576">
    <property type="component" value="Unassembled WGS sequence"/>
</dbReference>
<evidence type="ECO:0000313" key="3">
    <source>
        <dbReference type="Proteomes" id="UP000239576"/>
    </source>
</evidence>
<keyword evidence="1" id="KW-0472">Membrane</keyword>
<dbReference type="OrthoDB" id="425848at2"/>
<proteinExistence type="predicted"/>
<gene>
    <name evidence="2" type="ORF">C7B82_10375</name>
</gene>
<dbReference type="AlphaFoldDB" id="A0A2T1EB81"/>
<keyword evidence="1" id="KW-0812">Transmembrane</keyword>
<keyword evidence="3" id="KW-1185">Reference proteome</keyword>
<protein>
    <submittedName>
        <fullName evidence="2">Uncharacterized protein</fullName>
    </submittedName>
</protein>
<evidence type="ECO:0000313" key="2">
    <source>
        <dbReference type="EMBL" id="PSB29961.1"/>
    </source>
</evidence>
<keyword evidence="1" id="KW-1133">Transmembrane helix</keyword>
<evidence type="ECO:0000256" key="1">
    <source>
        <dbReference type="SAM" id="Phobius"/>
    </source>
</evidence>
<feature type="transmembrane region" description="Helical" evidence="1">
    <location>
        <begin position="21"/>
        <end position="42"/>
    </location>
</feature>
<reference evidence="3" key="1">
    <citation type="submission" date="2018-02" db="EMBL/GenBank/DDBJ databases">
        <authorList>
            <person name="Moore K."/>
            <person name="Momper L."/>
        </authorList>
    </citation>
    <scope>NUCLEOTIDE SEQUENCE [LARGE SCALE GENOMIC DNA]</scope>
    <source>
        <strain evidence="3">ULC18</strain>
    </source>
</reference>
<organism evidence="2 3">
    <name type="scientific">Stenomitos frigidus ULC18</name>
    <dbReference type="NCBI Taxonomy" id="2107698"/>
    <lineage>
        <taxon>Bacteria</taxon>
        <taxon>Bacillati</taxon>
        <taxon>Cyanobacteriota</taxon>
        <taxon>Cyanophyceae</taxon>
        <taxon>Leptolyngbyales</taxon>
        <taxon>Leptolyngbyaceae</taxon>
        <taxon>Stenomitos</taxon>
    </lineage>
</organism>
<name>A0A2T1EB81_9CYAN</name>
<dbReference type="EMBL" id="PVWK01000057">
    <property type="protein sequence ID" value="PSB29961.1"/>
    <property type="molecule type" value="Genomic_DNA"/>
</dbReference>
<feature type="transmembrane region" description="Helical" evidence="1">
    <location>
        <begin position="62"/>
        <end position="85"/>
    </location>
</feature>
<comment type="caution">
    <text evidence="2">The sequence shown here is derived from an EMBL/GenBank/DDBJ whole genome shotgun (WGS) entry which is preliminary data.</text>
</comment>
<reference evidence="2 3" key="2">
    <citation type="submission" date="2018-03" db="EMBL/GenBank/DDBJ databases">
        <title>The ancient ancestry and fast evolution of plastids.</title>
        <authorList>
            <person name="Moore K.R."/>
            <person name="Magnabosco C."/>
            <person name="Momper L."/>
            <person name="Gold D.A."/>
            <person name="Bosak T."/>
            <person name="Fournier G.P."/>
        </authorList>
    </citation>
    <scope>NUCLEOTIDE SEQUENCE [LARGE SCALE GENOMIC DNA]</scope>
    <source>
        <strain evidence="2 3">ULC18</strain>
    </source>
</reference>